<proteinExistence type="predicted"/>
<gene>
    <name evidence="2" type="ORF">DHV22_00490</name>
</gene>
<feature type="signal peptide" evidence="1">
    <location>
        <begin position="1"/>
        <end position="19"/>
    </location>
</feature>
<dbReference type="PROSITE" id="PS51257">
    <property type="entry name" value="PROKAR_LIPOPROTEIN"/>
    <property type="match status" value="1"/>
</dbReference>
<name>A0A3D6BLT5_9FLAO</name>
<evidence type="ECO:0008006" key="4">
    <source>
        <dbReference type="Google" id="ProtNLM"/>
    </source>
</evidence>
<comment type="caution">
    <text evidence="2">The sequence shown here is derived from an EMBL/GenBank/DDBJ whole genome shotgun (WGS) entry which is preliminary data.</text>
</comment>
<organism evidence="2 3">
    <name type="scientific">Xanthomarina gelatinilytica</name>
    <dbReference type="NCBI Taxonomy" id="1137281"/>
    <lineage>
        <taxon>Bacteria</taxon>
        <taxon>Pseudomonadati</taxon>
        <taxon>Bacteroidota</taxon>
        <taxon>Flavobacteriia</taxon>
        <taxon>Flavobacteriales</taxon>
        <taxon>Flavobacteriaceae</taxon>
        <taxon>Xanthomarina</taxon>
    </lineage>
</organism>
<reference evidence="2 3" key="1">
    <citation type="journal article" date="2018" name="Nat. Biotechnol.">
        <title>A standardized bacterial taxonomy based on genome phylogeny substantially revises the tree of life.</title>
        <authorList>
            <person name="Parks D.H."/>
            <person name="Chuvochina M."/>
            <person name="Waite D.W."/>
            <person name="Rinke C."/>
            <person name="Skarshewski A."/>
            <person name="Chaumeil P.A."/>
            <person name="Hugenholtz P."/>
        </authorList>
    </citation>
    <scope>NUCLEOTIDE SEQUENCE [LARGE SCALE GENOMIC DNA]</scope>
    <source>
        <strain evidence="2">UBA10227</strain>
    </source>
</reference>
<dbReference type="Proteomes" id="UP000263268">
    <property type="component" value="Unassembled WGS sequence"/>
</dbReference>
<evidence type="ECO:0000313" key="2">
    <source>
        <dbReference type="EMBL" id="HCY80181.1"/>
    </source>
</evidence>
<dbReference type="AlphaFoldDB" id="A0A3D6BLT5"/>
<evidence type="ECO:0000313" key="3">
    <source>
        <dbReference type="Proteomes" id="UP000263268"/>
    </source>
</evidence>
<keyword evidence="1" id="KW-0732">Signal</keyword>
<evidence type="ECO:0000256" key="1">
    <source>
        <dbReference type="SAM" id="SignalP"/>
    </source>
</evidence>
<sequence>MKHLYIVFLLLFLSCNNNKVVQLPEMEQADITEIIDVSPAYLFYDETKKDSIELNRKTLISTTNWLVNVDKRLTLKQAIPKIKFLQDKKRNAEIHKNDAAKNYYTCHDTSINNLGFIEFTNVYYKEKQLENHILKPNEYLMVCQTPLNIEVIGLDIDTLKTTLGTFSKDLKRLFPSFNETKTLQLFLNNKLSFQDYIGIKSKLNKLKEEDLIIANDEFLFN</sequence>
<dbReference type="EMBL" id="DPRK01000012">
    <property type="protein sequence ID" value="HCY80181.1"/>
    <property type="molecule type" value="Genomic_DNA"/>
</dbReference>
<protein>
    <recommendedName>
        <fullName evidence="4">Lipoprotein</fullName>
    </recommendedName>
</protein>
<accession>A0A3D6BLT5</accession>
<feature type="chain" id="PRO_5017799420" description="Lipoprotein" evidence="1">
    <location>
        <begin position="20"/>
        <end position="221"/>
    </location>
</feature>